<organism evidence="2">
    <name type="scientific">uncultured Caudovirales phage</name>
    <dbReference type="NCBI Taxonomy" id="2100421"/>
    <lineage>
        <taxon>Viruses</taxon>
        <taxon>Duplodnaviria</taxon>
        <taxon>Heunggongvirae</taxon>
        <taxon>Uroviricota</taxon>
        <taxon>Caudoviricetes</taxon>
        <taxon>Peduoviridae</taxon>
        <taxon>Maltschvirus</taxon>
        <taxon>Maltschvirus maltsch</taxon>
    </lineage>
</organism>
<protein>
    <submittedName>
        <fullName evidence="2">Uncharacterized protein</fullName>
    </submittedName>
</protein>
<dbReference type="EMBL" id="LR797164">
    <property type="protein sequence ID" value="CAB4191056.1"/>
    <property type="molecule type" value="Genomic_DNA"/>
</dbReference>
<accession>A0A6J5R915</accession>
<gene>
    <name evidence="2" type="ORF">UFOVP1223_6</name>
    <name evidence="3" type="ORF">UFOVP1669_7</name>
    <name evidence="1" type="ORF">UFOVP494_17</name>
</gene>
<proteinExistence type="predicted"/>
<dbReference type="EMBL" id="LR796464">
    <property type="protein sequence ID" value="CAB4146397.1"/>
    <property type="molecule type" value="Genomic_DNA"/>
</dbReference>
<evidence type="ECO:0000313" key="2">
    <source>
        <dbReference type="EMBL" id="CAB4191056.1"/>
    </source>
</evidence>
<evidence type="ECO:0000313" key="1">
    <source>
        <dbReference type="EMBL" id="CAB4146397.1"/>
    </source>
</evidence>
<dbReference type="EMBL" id="LR797533">
    <property type="protein sequence ID" value="CAB4222978.1"/>
    <property type="molecule type" value="Genomic_DNA"/>
</dbReference>
<sequence>MQLSFFDVCITSDEMLKYEAFKKANPWVMPTLTKMCYQLMHRGYTHYGIAALVEVLRYEYALTNDPSSEFKFNNNYRAFMAREIMQKPMLEGFFSTRKSVADLTEDY</sequence>
<name>A0A6J5R915_9CAUD</name>
<evidence type="ECO:0000313" key="3">
    <source>
        <dbReference type="EMBL" id="CAB4222978.1"/>
    </source>
</evidence>
<reference evidence="2" key="1">
    <citation type="submission" date="2020-05" db="EMBL/GenBank/DDBJ databases">
        <authorList>
            <person name="Chiriac C."/>
            <person name="Salcher M."/>
            <person name="Ghai R."/>
            <person name="Kavagutti S V."/>
        </authorList>
    </citation>
    <scope>NUCLEOTIDE SEQUENCE</scope>
</reference>